<proteinExistence type="predicted"/>
<organism evidence="1 2">
    <name type="scientific">Helicobacter trogontum</name>
    <dbReference type="NCBI Taxonomy" id="50960"/>
    <lineage>
        <taxon>Bacteria</taxon>
        <taxon>Pseudomonadati</taxon>
        <taxon>Campylobacterota</taxon>
        <taxon>Epsilonproteobacteria</taxon>
        <taxon>Campylobacterales</taxon>
        <taxon>Helicobacteraceae</taxon>
        <taxon>Helicobacter</taxon>
    </lineage>
</organism>
<name>A0A4V6HYH7_9HELI</name>
<dbReference type="Pfam" id="PF26363">
    <property type="entry name" value="Phospholipase-like"/>
    <property type="match status" value="1"/>
</dbReference>
<dbReference type="Gene3D" id="3.40.50.1820">
    <property type="entry name" value="alpha/beta hydrolase"/>
    <property type="match status" value="1"/>
</dbReference>
<dbReference type="Proteomes" id="UP000029878">
    <property type="component" value="Unassembled WGS sequence"/>
</dbReference>
<dbReference type="InterPro" id="IPR029058">
    <property type="entry name" value="AB_hydrolase_fold"/>
</dbReference>
<dbReference type="OrthoDB" id="5315160at2"/>
<dbReference type="EMBL" id="JRPL02000031">
    <property type="protein sequence ID" value="TLD80642.1"/>
    <property type="molecule type" value="Genomic_DNA"/>
</dbReference>
<dbReference type="AlphaFoldDB" id="A0A4V6HYH7"/>
<evidence type="ECO:0000313" key="1">
    <source>
        <dbReference type="EMBL" id="TLD80642.1"/>
    </source>
</evidence>
<accession>A0A4V6HYH7</accession>
<sequence length="626" mass="71697">MATNKEMINKFKDYAECADAAYAKLHYVFENIDAFFDSDKWNEADDIRLGNQTKENDRYLNGREILPSSNTAYARCIEARFMQDVVIEKGTFKDTTINNDPKNVSATATLSTRTKNFVNRFKLLHHTSLESFFSQSGFSATLFYDTKATSKDSEYIFAIRGTEITLEDLSIDITLARNGIPMQCYELARFYGEQIKKHLDYKQKLIIVGHSLGGYLAQSFCFMYPDRVAELYTFNSPGLLGAWNKDFIDNLLSGFETATYAVGGVGIARKIGFKLLTKSPTTLKVMAVLGLLSLTINIKYATWIPKELQKYSGIIKYLIKNIKDSESREGKYMPYPLDKNNHYHIEATNLLDFEKHMSDTTFYVNLIQHLGTDIAGNYYPIYLGNELSNSHFLAPMLNVLYFYSYLLELDSNYDKVKDKSLSECIEYCNKFMNDIKIHLETFVITTNKNNKRSFEIKNGPFTPFRDSPKEMDFLEIFLSRIAVIIGKSDQELSMQGKSYYTSSMQPIIPKESIIDFITTLSNDGYYMSILDKEYFAEIRKKCDYINNINNVGYKACLAEYRNFIIINKNNQTIENKDNLGSIYGYNSSVYRAVHNKWCETSLGSHCKIIQGLYYGGKATMIAVKGA</sequence>
<dbReference type="SUPFAM" id="SSF53474">
    <property type="entry name" value="alpha/beta-Hydrolases"/>
    <property type="match status" value="1"/>
</dbReference>
<comment type="caution">
    <text evidence="1">The sequence shown here is derived from an EMBL/GenBank/DDBJ whole genome shotgun (WGS) entry which is preliminary data.</text>
</comment>
<reference evidence="1 2" key="1">
    <citation type="journal article" date="2014" name="Genome Announc.">
        <title>Draft genome sequences of eight enterohepatic helicobacter species isolated from both laboratory and wild rodents.</title>
        <authorList>
            <person name="Sheh A."/>
            <person name="Shen Z."/>
            <person name="Fox J.G."/>
        </authorList>
    </citation>
    <scope>NUCLEOTIDE SEQUENCE [LARGE SCALE GENOMIC DNA]</scope>
    <source>
        <strain evidence="1 2">ATCC 700114</strain>
    </source>
</reference>
<dbReference type="RefSeq" id="WP_052096501.1">
    <property type="nucleotide sequence ID" value="NZ_FZNG01000065.1"/>
</dbReference>
<evidence type="ECO:0000313" key="2">
    <source>
        <dbReference type="Proteomes" id="UP000029878"/>
    </source>
</evidence>
<gene>
    <name evidence="1" type="ORF">LS81_009340</name>
</gene>
<protein>
    <submittedName>
        <fullName evidence="1">DUF2974 domain-containing protein</fullName>
    </submittedName>
</protein>